<dbReference type="EMBL" id="BRLB01000001">
    <property type="protein sequence ID" value="GKX27629.1"/>
    <property type="molecule type" value="Genomic_DNA"/>
</dbReference>
<name>A0A9W5Y7K6_9FIRM</name>
<dbReference type="AlphaFoldDB" id="A0A9W5Y7K6"/>
<protein>
    <submittedName>
        <fullName evidence="1">Uncharacterized protein</fullName>
    </submittedName>
</protein>
<sequence>MSSSINDFIYYKLLTDILFKKTNENAYRRQLNSTKNNLCIYKKLNGQDGIDFSSIEYYCSENIRDNKLEKAIMDSLGLEEYKDDIRYYYNRIDINDDNRPEVFVYLTGIPVCGTGG</sequence>
<gene>
    <name evidence="1" type="ORF">SH1V18_01090</name>
</gene>
<reference evidence="1" key="1">
    <citation type="submission" date="2022-06" db="EMBL/GenBank/DDBJ databases">
        <title>Vallitalea longa sp. nov., an anaerobic bacterium isolated from marine sediment.</title>
        <authorList>
            <person name="Hirano S."/>
            <person name="Terahara T."/>
            <person name="Mori K."/>
            <person name="Hamada M."/>
            <person name="Matsumoto R."/>
            <person name="Kobayashi T."/>
        </authorList>
    </citation>
    <scope>NUCLEOTIDE SEQUENCE</scope>
    <source>
        <strain evidence="1">SH18-1</strain>
    </source>
</reference>
<keyword evidence="2" id="KW-1185">Reference proteome</keyword>
<accession>A0A9W5Y7K6</accession>
<evidence type="ECO:0000313" key="1">
    <source>
        <dbReference type="EMBL" id="GKX27629.1"/>
    </source>
</evidence>
<evidence type="ECO:0000313" key="2">
    <source>
        <dbReference type="Proteomes" id="UP001144256"/>
    </source>
</evidence>
<dbReference type="Proteomes" id="UP001144256">
    <property type="component" value="Unassembled WGS sequence"/>
</dbReference>
<comment type="caution">
    <text evidence="1">The sequence shown here is derived from an EMBL/GenBank/DDBJ whole genome shotgun (WGS) entry which is preliminary data.</text>
</comment>
<proteinExistence type="predicted"/>
<dbReference type="RefSeq" id="WP_281811108.1">
    <property type="nucleotide sequence ID" value="NZ_BRLB01000001.1"/>
</dbReference>
<organism evidence="1 2">
    <name type="scientific">Vallitalea longa</name>
    <dbReference type="NCBI Taxonomy" id="2936439"/>
    <lineage>
        <taxon>Bacteria</taxon>
        <taxon>Bacillati</taxon>
        <taxon>Bacillota</taxon>
        <taxon>Clostridia</taxon>
        <taxon>Lachnospirales</taxon>
        <taxon>Vallitaleaceae</taxon>
        <taxon>Vallitalea</taxon>
    </lineage>
</organism>